<dbReference type="AlphaFoldDB" id="A0AAX3MXI1"/>
<dbReference type="Proteomes" id="UP001220962">
    <property type="component" value="Chromosome"/>
</dbReference>
<reference evidence="1" key="1">
    <citation type="submission" date="2023-02" db="EMBL/GenBank/DDBJ databases">
        <title>Pathogen: clinical or host-associated sample.</title>
        <authorList>
            <person name="Hergert J."/>
            <person name="Casey R."/>
            <person name="Wagner J."/>
            <person name="Young E.L."/>
            <person name="Oakeson K.F."/>
        </authorList>
    </citation>
    <scope>NUCLEOTIDE SEQUENCE</scope>
    <source>
        <strain evidence="1">2022CK-00830</strain>
    </source>
</reference>
<sequence>MDKNILAYFNTPEQAEQVAAKLSSLKLESMSIDRFSRYPGEGSNEPILNSAIDSLSSATLHGSFTSASSGILAAADPSASGMSDGGAGGPTGKDILLTVVVDESVHHEALRIIEESGGLI</sequence>
<gene>
    <name evidence="1" type="ORF">PUW23_19025</name>
</gene>
<evidence type="ECO:0008006" key="3">
    <source>
        <dbReference type="Google" id="ProtNLM"/>
    </source>
</evidence>
<dbReference type="EMBL" id="CP118101">
    <property type="protein sequence ID" value="WDH81594.1"/>
    <property type="molecule type" value="Genomic_DNA"/>
</dbReference>
<protein>
    <recommendedName>
        <fullName evidence="3">General stress protein 17M-like domain-containing protein</fullName>
    </recommendedName>
</protein>
<evidence type="ECO:0000313" key="2">
    <source>
        <dbReference type="Proteomes" id="UP001220962"/>
    </source>
</evidence>
<dbReference type="RefSeq" id="WP_047910804.1">
    <property type="nucleotide sequence ID" value="NZ_CP118101.1"/>
</dbReference>
<organism evidence="1 2">
    <name type="scientific">Paenibacillus urinalis</name>
    <dbReference type="NCBI Taxonomy" id="521520"/>
    <lineage>
        <taxon>Bacteria</taxon>
        <taxon>Bacillati</taxon>
        <taxon>Bacillota</taxon>
        <taxon>Bacilli</taxon>
        <taxon>Bacillales</taxon>
        <taxon>Paenibacillaceae</taxon>
        <taxon>Paenibacillus</taxon>
    </lineage>
</organism>
<proteinExistence type="predicted"/>
<accession>A0AAX3MXI1</accession>
<name>A0AAX3MXI1_9BACL</name>
<evidence type="ECO:0000313" key="1">
    <source>
        <dbReference type="EMBL" id="WDH81594.1"/>
    </source>
</evidence>